<name>Q30ZS3_OLEA2</name>
<evidence type="ECO:0000313" key="2">
    <source>
        <dbReference type="Proteomes" id="UP000002710"/>
    </source>
</evidence>
<dbReference type="HOGENOM" id="CLU_172413_0_0_7"/>
<sequence>MKLYVIEDLQPEDISVITGRLKAMELEAGLEDLYWLPVPPEHLTPVQKEHLPRCGPYAMALEISGDALRMELLVRARNMLRCECIAYASPALQSHMTGYLDSLLSENGIAI</sequence>
<gene>
    <name evidence="1" type="ordered locus">Dde_2026</name>
</gene>
<dbReference type="AlphaFoldDB" id="Q30ZS3"/>
<proteinExistence type="predicted"/>
<reference evidence="1 2" key="1">
    <citation type="journal article" date="2011" name="J. Bacteriol.">
        <title>Complete genome sequence and updated annotation of Desulfovibrio alaskensis G20.</title>
        <authorList>
            <person name="Hauser L.J."/>
            <person name="Land M.L."/>
            <person name="Brown S.D."/>
            <person name="Larimer F."/>
            <person name="Keller K.L."/>
            <person name="Rapp-Giles B.J."/>
            <person name="Price M.N."/>
            <person name="Lin M."/>
            <person name="Bruce D.C."/>
            <person name="Detter J.C."/>
            <person name="Tapia R."/>
            <person name="Han C.S."/>
            <person name="Goodwin L.A."/>
            <person name="Cheng J.F."/>
            <person name="Pitluck S."/>
            <person name="Copeland A."/>
            <person name="Lucas S."/>
            <person name="Nolan M."/>
            <person name="Lapidus A.L."/>
            <person name="Palumbo A.V."/>
            <person name="Wall J.D."/>
        </authorList>
    </citation>
    <scope>NUCLEOTIDE SEQUENCE [LARGE SCALE GENOMIC DNA]</scope>
    <source>
        <strain evidence="2">ATCC BAA 1058 / DSM 17464 / G20</strain>
    </source>
</reference>
<accession>Q30ZS3</accession>
<dbReference type="Proteomes" id="UP000002710">
    <property type="component" value="Chromosome"/>
</dbReference>
<protein>
    <submittedName>
        <fullName evidence="1">Uncharacterized protein</fullName>
    </submittedName>
</protein>
<evidence type="ECO:0000313" key="1">
    <source>
        <dbReference type="EMBL" id="ABB38823.1"/>
    </source>
</evidence>
<organism evidence="1 2">
    <name type="scientific">Oleidesulfovibrio alaskensis (strain ATCC BAA-1058 / DSM 17464 / G20)</name>
    <name type="common">Desulfovibrio alaskensis</name>
    <dbReference type="NCBI Taxonomy" id="207559"/>
    <lineage>
        <taxon>Bacteria</taxon>
        <taxon>Pseudomonadati</taxon>
        <taxon>Thermodesulfobacteriota</taxon>
        <taxon>Desulfovibrionia</taxon>
        <taxon>Desulfovibrionales</taxon>
        <taxon>Desulfovibrionaceae</taxon>
        <taxon>Oleidesulfovibrio</taxon>
    </lineage>
</organism>
<dbReference type="RefSeq" id="WP_011367929.1">
    <property type="nucleotide sequence ID" value="NC_007519.1"/>
</dbReference>
<dbReference type="eggNOG" id="ENOG50337H4">
    <property type="taxonomic scope" value="Bacteria"/>
</dbReference>
<dbReference type="STRING" id="207559.Dde_2026"/>
<keyword evidence="2" id="KW-1185">Reference proteome</keyword>
<dbReference type="KEGG" id="dde:Dde_2026"/>
<dbReference type="EMBL" id="CP000112">
    <property type="protein sequence ID" value="ABB38823.1"/>
    <property type="molecule type" value="Genomic_DNA"/>
</dbReference>